<proteinExistence type="predicted"/>
<feature type="compositionally biased region" description="Polar residues" evidence="1">
    <location>
        <begin position="798"/>
        <end position="810"/>
    </location>
</feature>
<feature type="compositionally biased region" description="Polar residues" evidence="1">
    <location>
        <begin position="338"/>
        <end position="352"/>
    </location>
</feature>
<dbReference type="AlphaFoldDB" id="A0A6A7BV39"/>
<feature type="compositionally biased region" description="Polar residues" evidence="1">
    <location>
        <begin position="542"/>
        <end position="554"/>
    </location>
</feature>
<evidence type="ECO:0000313" key="3">
    <source>
        <dbReference type="Proteomes" id="UP000799421"/>
    </source>
</evidence>
<sequence>MKEESKGQSSVQKGKEPLSNVELGTSSKLPLSQHPPPAAHIHSTSSVTGQQRQSQLDKTSHINRMEAPIAINPSLVLDDAASSPTWSQHTSLRKHQGREDRGSETNQSLGESRLVTKHAESSEDRNVRGMTQVTSPPTDIVTNDRERVDSKPQPAKSYAAALGIPSTRRGPLNKPSASKQEVDTAASHAKQVNIVEAPSAKKSLPHFAQPTKASTARRAPDSKSPKRKSLPSAWVGQMSNLDSGQEDALPSRIAAPTTEATAARATELLGYKGDGINTIASNETRKPYSTQLTEAAAILRSTLMKTPRSKTSGRVHPSKGLMKLNEGISKVVLRPNVKGTSRINTSSLTSAQPPAANQAKLPKSHETATRPVASNSTSPPEKKSEHKILGVANTRVRRRDIEVDDFRSIRDKVGAQGLLRGTLPPGAQYTQDILNEEKRRESGMSIKDIEPTLRANARALEEVASKIRQGAGYSAAIQPHTNVQRLSVDPLSSETPRTQSRLTSVSELDDSDLQIIVDKASPVQASVHEEWKAPEPSEPALSISSPATEHTNPTGADDVKAPASRLRASAEEFKPMWKPVTIAQELSLQSWRGDLDWYSDERWDAMPQQMKNCVLMMRDFKRMGAQSATRGQGSQPSKRQMMRFWGRLMTNSPVIDELASRDPGYHDAMEPHMGMNPNYEMQMQMQMSGPALPYGPAAQPAPAHFGPVQWAPSGPERGFVAAGPVRKSPTRPFKGKDKSRSPRKIERVKDSPKAEDAKMTNSSQPSKDADEGQPTAESHARSDSGLFTKQDFPPLTNAAISNAMPTSSMWDNPPNAKKVSSPTPMSPASKAVASNLSPTAKPYTLPSPTFGRKTLPSIQLIEFANAKTQSSAEPSKMFDSDAKGETKDVGDKDKPSVSSGPSKAAGPIFTLEDFPSLDTVAGKTIKKGGQVGSRVVDKEEAQKESVGETRQPPAVDGTQYYKQVCGNVELIQAVGHMPLDNPTVGLCHACYDPRD</sequence>
<dbReference type="EMBL" id="MU005999">
    <property type="protein sequence ID" value="KAF2859003.1"/>
    <property type="molecule type" value="Genomic_DNA"/>
</dbReference>
<gene>
    <name evidence="2" type="ORF">K470DRAFT_271963</name>
</gene>
<feature type="region of interest" description="Disordered" evidence="1">
    <location>
        <begin position="1"/>
        <end position="67"/>
    </location>
</feature>
<feature type="region of interest" description="Disordered" evidence="1">
    <location>
        <begin position="335"/>
        <end position="391"/>
    </location>
</feature>
<feature type="region of interest" description="Disordered" evidence="1">
    <location>
        <begin position="705"/>
        <end position="852"/>
    </location>
</feature>
<feature type="region of interest" description="Disordered" evidence="1">
    <location>
        <begin position="928"/>
        <end position="954"/>
    </location>
</feature>
<feature type="compositionally biased region" description="Basic and acidic residues" evidence="1">
    <location>
        <begin position="935"/>
        <end position="947"/>
    </location>
</feature>
<feature type="region of interest" description="Disordered" evidence="1">
    <location>
        <begin position="80"/>
        <end position="248"/>
    </location>
</feature>
<feature type="compositionally biased region" description="Polar residues" evidence="1">
    <location>
        <begin position="129"/>
        <end position="141"/>
    </location>
</feature>
<organism evidence="2 3">
    <name type="scientific">Piedraia hortae CBS 480.64</name>
    <dbReference type="NCBI Taxonomy" id="1314780"/>
    <lineage>
        <taxon>Eukaryota</taxon>
        <taxon>Fungi</taxon>
        <taxon>Dikarya</taxon>
        <taxon>Ascomycota</taxon>
        <taxon>Pezizomycotina</taxon>
        <taxon>Dothideomycetes</taxon>
        <taxon>Dothideomycetidae</taxon>
        <taxon>Capnodiales</taxon>
        <taxon>Piedraiaceae</taxon>
        <taxon>Piedraia</taxon>
    </lineage>
</organism>
<dbReference type="OrthoDB" id="3638668at2759"/>
<feature type="compositionally biased region" description="Polar residues" evidence="1">
    <location>
        <begin position="42"/>
        <end position="57"/>
    </location>
</feature>
<feature type="region of interest" description="Disordered" evidence="1">
    <location>
        <begin position="865"/>
        <end position="909"/>
    </location>
</feature>
<accession>A0A6A7BV39</accession>
<reference evidence="2" key="1">
    <citation type="journal article" date="2020" name="Stud. Mycol.">
        <title>101 Dothideomycetes genomes: a test case for predicting lifestyles and emergence of pathogens.</title>
        <authorList>
            <person name="Haridas S."/>
            <person name="Albert R."/>
            <person name="Binder M."/>
            <person name="Bloem J."/>
            <person name="Labutti K."/>
            <person name="Salamov A."/>
            <person name="Andreopoulos B."/>
            <person name="Baker S."/>
            <person name="Barry K."/>
            <person name="Bills G."/>
            <person name="Bluhm B."/>
            <person name="Cannon C."/>
            <person name="Castanera R."/>
            <person name="Culley D."/>
            <person name="Daum C."/>
            <person name="Ezra D."/>
            <person name="Gonzalez J."/>
            <person name="Henrissat B."/>
            <person name="Kuo A."/>
            <person name="Liang C."/>
            <person name="Lipzen A."/>
            <person name="Lutzoni F."/>
            <person name="Magnuson J."/>
            <person name="Mondo S."/>
            <person name="Nolan M."/>
            <person name="Ohm R."/>
            <person name="Pangilinan J."/>
            <person name="Park H.-J."/>
            <person name="Ramirez L."/>
            <person name="Alfaro M."/>
            <person name="Sun H."/>
            <person name="Tritt A."/>
            <person name="Yoshinaga Y."/>
            <person name="Zwiers L.-H."/>
            <person name="Turgeon B."/>
            <person name="Goodwin S."/>
            <person name="Spatafora J."/>
            <person name="Crous P."/>
            <person name="Grigoriev I."/>
        </authorList>
    </citation>
    <scope>NUCLEOTIDE SEQUENCE</scope>
    <source>
        <strain evidence="2">CBS 480.64</strain>
    </source>
</reference>
<protein>
    <submittedName>
        <fullName evidence="2">Uncharacterized protein</fullName>
    </submittedName>
</protein>
<evidence type="ECO:0000313" key="2">
    <source>
        <dbReference type="EMBL" id="KAF2859003.1"/>
    </source>
</evidence>
<keyword evidence="3" id="KW-1185">Reference proteome</keyword>
<feature type="compositionally biased region" description="Basic and acidic residues" evidence="1">
    <location>
        <begin position="734"/>
        <end position="758"/>
    </location>
</feature>
<feature type="compositionally biased region" description="Basic and acidic residues" evidence="1">
    <location>
        <begin position="876"/>
        <end position="895"/>
    </location>
</feature>
<feature type="compositionally biased region" description="Basic and acidic residues" evidence="1">
    <location>
        <begin position="117"/>
        <end position="127"/>
    </location>
</feature>
<dbReference type="Proteomes" id="UP000799421">
    <property type="component" value="Unassembled WGS sequence"/>
</dbReference>
<evidence type="ECO:0000256" key="1">
    <source>
        <dbReference type="SAM" id="MobiDB-lite"/>
    </source>
</evidence>
<feature type="region of interest" description="Disordered" evidence="1">
    <location>
        <begin position="526"/>
        <end position="561"/>
    </location>
</feature>
<name>A0A6A7BV39_9PEZI</name>